<keyword evidence="4 6" id="KW-0472">Membrane</keyword>
<evidence type="ECO:0000313" key="8">
    <source>
        <dbReference type="Proteomes" id="UP001152300"/>
    </source>
</evidence>
<keyword evidence="2 6" id="KW-0812">Transmembrane</keyword>
<evidence type="ECO:0000256" key="3">
    <source>
        <dbReference type="ARBA" id="ARBA00022989"/>
    </source>
</evidence>
<keyword evidence="3 6" id="KW-1133">Transmembrane helix</keyword>
<comment type="caution">
    <text evidence="7">The sequence shown here is derived from an EMBL/GenBank/DDBJ whole genome shotgun (WGS) entry which is preliminary data.</text>
</comment>
<dbReference type="InterPro" id="IPR045863">
    <property type="entry name" value="CorA_TM1_TM2"/>
</dbReference>
<name>A0A9X0AYB1_9HELO</name>
<dbReference type="Gene3D" id="1.20.58.340">
    <property type="entry name" value="Magnesium transport protein CorA, transmembrane region"/>
    <property type="match status" value="1"/>
</dbReference>
<sequence length="344" mass="39780">MYVRPTLLHRKGSLSYPDYHDTLLVDDEAFSRSKKYFLAISTLKVLDVSIPENITQIKRLVNTEGGGLAETDPKVLENLTVYRQSIQARLNELETMAQKFRGKIEEVVYLRDGLFNASAVMETQASTRLNQNLRLLTFVSIFFLPLSFCMSVWSINNQLFSLSSLAVVITCVALVTYFAVFNLDRLIYRYQYLHGKFVRSTVRKMKLEKREPWTARANPYEKFLNTKETEHPPSNWMLVQYRIQKLLIRPSVQQAYDSFIKNTIRAMKKDRSQRCVDRGEALEKAQVPKANGEKTGGQSNWWLLEYKLVTIWGRFWIPSIILHTLRGRRSPNLSTSNHLGGTIA</sequence>
<feature type="transmembrane region" description="Helical" evidence="6">
    <location>
        <begin position="159"/>
        <end position="180"/>
    </location>
</feature>
<dbReference type="AlphaFoldDB" id="A0A9X0AYB1"/>
<evidence type="ECO:0000256" key="1">
    <source>
        <dbReference type="ARBA" id="ARBA00004141"/>
    </source>
</evidence>
<evidence type="ECO:0000256" key="4">
    <source>
        <dbReference type="ARBA" id="ARBA00023136"/>
    </source>
</evidence>
<reference evidence="7" key="1">
    <citation type="submission" date="2022-11" db="EMBL/GenBank/DDBJ databases">
        <title>Genome Resource of Sclerotinia nivalis Strain SnTB1, a Plant Pathogen Isolated from American Ginseng.</title>
        <authorList>
            <person name="Fan S."/>
        </authorList>
    </citation>
    <scope>NUCLEOTIDE SEQUENCE</scope>
    <source>
        <strain evidence="7">SnTB1</strain>
    </source>
</reference>
<proteinExistence type="predicted"/>
<evidence type="ECO:0000256" key="5">
    <source>
        <dbReference type="SAM" id="Coils"/>
    </source>
</evidence>
<evidence type="ECO:0000256" key="2">
    <source>
        <dbReference type="ARBA" id="ARBA00022692"/>
    </source>
</evidence>
<dbReference type="SUPFAM" id="SSF144083">
    <property type="entry name" value="Magnesium transport protein CorA, transmembrane region"/>
    <property type="match status" value="1"/>
</dbReference>
<comment type="subcellular location">
    <subcellularLocation>
        <location evidence="1">Membrane</location>
        <topology evidence="1">Multi-pass membrane protein</topology>
    </subcellularLocation>
</comment>
<feature type="coiled-coil region" evidence="5">
    <location>
        <begin position="76"/>
        <end position="103"/>
    </location>
</feature>
<feature type="transmembrane region" description="Helical" evidence="6">
    <location>
        <begin position="135"/>
        <end position="153"/>
    </location>
</feature>
<keyword evidence="8" id="KW-1185">Reference proteome</keyword>
<evidence type="ECO:0000313" key="7">
    <source>
        <dbReference type="EMBL" id="KAJ8070869.1"/>
    </source>
</evidence>
<evidence type="ECO:0000256" key="6">
    <source>
        <dbReference type="SAM" id="Phobius"/>
    </source>
</evidence>
<organism evidence="7 8">
    <name type="scientific">Sclerotinia nivalis</name>
    <dbReference type="NCBI Taxonomy" id="352851"/>
    <lineage>
        <taxon>Eukaryota</taxon>
        <taxon>Fungi</taxon>
        <taxon>Dikarya</taxon>
        <taxon>Ascomycota</taxon>
        <taxon>Pezizomycotina</taxon>
        <taxon>Leotiomycetes</taxon>
        <taxon>Helotiales</taxon>
        <taxon>Sclerotiniaceae</taxon>
        <taxon>Sclerotinia</taxon>
    </lineage>
</organism>
<dbReference type="OrthoDB" id="426293at2759"/>
<dbReference type="EMBL" id="JAPEIS010000001">
    <property type="protein sequence ID" value="KAJ8070869.1"/>
    <property type="molecule type" value="Genomic_DNA"/>
</dbReference>
<gene>
    <name evidence="7" type="ORF">OCU04_001229</name>
</gene>
<dbReference type="Proteomes" id="UP001152300">
    <property type="component" value="Unassembled WGS sequence"/>
</dbReference>
<dbReference type="GO" id="GO:0016020">
    <property type="term" value="C:membrane"/>
    <property type="evidence" value="ECO:0007669"/>
    <property type="project" value="UniProtKB-SubCell"/>
</dbReference>
<protein>
    <submittedName>
        <fullName evidence="7">Uncharacterized protein</fullName>
    </submittedName>
</protein>
<accession>A0A9X0AYB1</accession>
<keyword evidence="5" id="KW-0175">Coiled coil</keyword>